<comment type="caution">
    <text evidence="4">The sequence shown here is derived from an EMBL/GenBank/DDBJ whole genome shotgun (WGS) entry which is preliminary data.</text>
</comment>
<dbReference type="InterPro" id="IPR052155">
    <property type="entry name" value="Biofilm_reg_signaling"/>
</dbReference>
<dbReference type="EMBL" id="VHLH01000036">
    <property type="protein sequence ID" value="TPW26140.1"/>
    <property type="molecule type" value="Genomic_DNA"/>
</dbReference>
<protein>
    <submittedName>
        <fullName evidence="4">EAL domain-containing protein</fullName>
    </submittedName>
</protein>
<evidence type="ECO:0000259" key="3">
    <source>
        <dbReference type="PROSITE" id="PS50887"/>
    </source>
</evidence>
<proteinExistence type="predicted"/>
<dbReference type="Pfam" id="PF00563">
    <property type="entry name" value="EAL"/>
    <property type="match status" value="1"/>
</dbReference>
<dbReference type="InterPro" id="IPR001633">
    <property type="entry name" value="EAL_dom"/>
</dbReference>
<dbReference type="InterPro" id="IPR000160">
    <property type="entry name" value="GGDEF_dom"/>
</dbReference>
<dbReference type="Proteomes" id="UP000320314">
    <property type="component" value="Unassembled WGS sequence"/>
</dbReference>
<feature type="domain" description="PAS" evidence="1">
    <location>
        <begin position="49"/>
        <end position="80"/>
    </location>
</feature>
<dbReference type="InterPro" id="IPR000014">
    <property type="entry name" value="PAS"/>
</dbReference>
<dbReference type="PROSITE" id="PS50883">
    <property type="entry name" value="EAL"/>
    <property type="match status" value="1"/>
</dbReference>
<feature type="domain" description="GGDEF" evidence="3">
    <location>
        <begin position="175"/>
        <end position="307"/>
    </location>
</feature>
<feature type="domain" description="EAL" evidence="2">
    <location>
        <begin position="316"/>
        <end position="564"/>
    </location>
</feature>
<reference evidence="4 5" key="1">
    <citation type="submission" date="2019-06" db="EMBL/GenBank/DDBJ databases">
        <authorList>
            <person name="Li M."/>
        </authorList>
    </citation>
    <scope>NUCLEOTIDE SEQUENCE [LARGE SCALE GENOMIC DNA]</scope>
    <source>
        <strain evidence="4 5">BGMRC6574</strain>
    </source>
</reference>
<dbReference type="PROSITE" id="PS50112">
    <property type="entry name" value="PAS"/>
    <property type="match status" value="1"/>
</dbReference>
<dbReference type="Gene3D" id="3.30.450.20">
    <property type="entry name" value="PAS domain"/>
    <property type="match status" value="1"/>
</dbReference>
<dbReference type="SUPFAM" id="SSF55073">
    <property type="entry name" value="Nucleotide cyclase"/>
    <property type="match status" value="1"/>
</dbReference>
<dbReference type="PANTHER" id="PTHR44757">
    <property type="entry name" value="DIGUANYLATE CYCLASE DGCP"/>
    <property type="match status" value="1"/>
</dbReference>
<dbReference type="Gene3D" id="3.30.70.270">
    <property type="match status" value="1"/>
</dbReference>
<dbReference type="CDD" id="cd00130">
    <property type="entry name" value="PAS"/>
    <property type="match status" value="1"/>
</dbReference>
<dbReference type="SMART" id="SM00267">
    <property type="entry name" value="GGDEF"/>
    <property type="match status" value="1"/>
</dbReference>
<accession>A0A506TXA5</accession>
<dbReference type="InterPro" id="IPR013767">
    <property type="entry name" value="PAS_fold"/>
</dbReference>
<dbReference type="AlphaFoldDB" id="A0A506TXA5"/>
<dbReference type="SUPFAM" id="SSF141868">
    <property type="entry name" value="EAL domain-like"/>
    <property type="match status" value="1"/>
</dbReference>
<sequence>MPFGHVRRGLRSILLSRCVKGAQRYESEAGMNAAAIPIAARETPLPTSERILDGLAEPVVVVNADGEIVYANTAGEKTFGVWLVGRSLADLFPYYLHSGQAATVGRVSTLTTEDHTKYIARFEPMENGLCVVSLHAGGAANHEDGPACDELTGLATRNCFMRALDVALVERGDLGEIAVHCIDLDRFKLVNDTLGHAIGDALLKKVAERLAKACRKEDVVARIGGDEFVVLQCAPVREGEAERLANRLVDLLGRTYVLNGHTVNIGASVGLAYSGSGYQGRDVMRNADLALYEAKRAGRARFRCFEFGMDANLRERRELEIDLRRALALKQFELHYQPFLDLKSNRVIGFEALLRWHHPRRGNVPPLDFIPLAEETGLIVTIGEWVLRSACEAAANWPGDMVAAVNVSPLQFKSDTLLETVSSALERSGLPASRLEVEITEGALLDDTENVLATLHALRDLGVHISMDDFGTGYSSLAYLQKFPFSKIKLDRSFVAGTGADCDAILKAVAGLGTSLGMAITAEGVETDEQLNRIREERCTYVQGYLTGRPMTVDRIARFLENGQQRTEAAS</sequence>
<dbReference type="InterPro" id="IPR043128">
    <property type="entry name" value="Rev_trsase/Diguanyl_cyclase"/>
</dbReference>
<dbReference type="InterPro" id="IPR035919">
    <property type="entry name" value="EAL_sf"/>
</dbReference>
<dbReference type="InterPro" id="IPR029787">
    <property type="entry name" value="Nucleotide_cyclase"/>
</dbReference>
<dbReference type="CDD" id="cd01948">
    <property type="entry name" value="EAL"/>
    <property type="match status" value="1"/>
</dbReference>
<organism evidence="4 5">
    <name type="scientific">Pararhizobium mangrovi</name>
    <dbReference type="NCBI Taxonomy" id="2590452"/>
    <lineage>
        <taxon>Bacteria</taxon>
        <taxon>Pseudomonadati</taxon>
        <taxon>Pseudomonadota</taxon>
        <taxon>Alphaproteobacteria</taxon>
        <taxon>Hyphomicrobiales</taxon>
        <taxon>Rhizobiaceae</taxon>
        <taxon>Rhizobium/Agrobacterium group</taxon>
        <taxon>Pararhizobium</taxon>
    </lineage>
</organism>
<dbReference type="CDD" id="cd01949">
    <property type="entry name" value="GGDEF"/>
    <property type="match status" value="1"/>
</dbReference>
<keyword evidence="5" id="KW-1185">Reference proteome</keyword>
<dbReference type="GO" id="GO:0006355">
    <property type="term" value="P:regulation of DNA-templated transcription"/>
    <property type="evidence" value="ECO:0007669"/>
    <property type="project" value="InterPro"/>
</dbReference>
<evidence type="ECO:0000313" key="5">
    <source>
        <dbReference type="Proteomes" id="UP000320314"/>
    </source>
</evidence>
<dbReference type="Pfam" id="PF00990">
    <property type="entry name" value="GGDEF"/>
    <property type="match status" value="1"/>
</dbReference>
<dbReference type="SMART" id="SM00052">
    <property type="entry name" value="EAL"/>
    <property type="match status" value="1"/>
</dbReference>
<name>A0A506TXA5_9HYPH</name>
<gene>
    <name evidence="4" type="ORF">FJU11_16070</name>
</gene>
<dbReference type="Pfam" id="PF00989">
    <property type="entry name" value="PAS"/>
    <property type="match status" value="1"/>
</dbReference>
<dbReference type="InterPro" id="IPR035965">
    <property type="entry name" value="PAS-like_dom_sf"/>
</dbReference>
<evidence type="ECO:0000259" key="2">
    <source>
        <dbReference type="PROSITE" id="PS50883"/>
    </source>
</evidence>
<dbReference type="SUPFAM" id="SSF55785">
    <property type="entry name" value="PYP-like sensor domain (PAS domain)"/>
    <property type="match status" value="1"/>
</dbReference>
<dbReference type="PROSITE" id="PS50887">
    <property type="entry name" value="GGDEF"/>
    <property type="match status" value="1"/>
</dbReference>
<dbReference type="OrthoDB" id="9814202at2"/>
<evidence type="ECO:0000259" key="1">
    <source>
        <dbReference type="PROSITE" id="PS50112"/>
    </source>
</evidence>
<evidence type="ECO:0000313" key="4">
    <source>
        <dbReference type="EMBL" id="TPW26140.1"/>
    </source>
</evidence>
<dbReference type="PANTHER" id="PTHR44757:SF2">
    <property type="entry name" value="BIOFILM ARCHITECTURE MAINTENANCE PROTEIN MBAA"/>
    <property type="match status" value="1"/>
</dbReference>
<dbReference type="NCBIfam" id="TIGR00254">
    <property type="entry name" value="GGDEF"/>
    <property type="match status" value="1"/>
</dbReference>
<dbReference type="Gene3D" id="3.20.20.450">
    <property type="entry name" value="EAL domain"/>
    <property type="match status" value="1"/>
</dbReference>